<protein>
    <submittedName>
        <fullName evidence="2">Transporter</fullName>
    </submittedName>
</protein>
<gene>
    <name evidence="2" type="ORF">KFZ73_03970</name>
    <name evidence="3" type="ORF">NCTC10741_02959</name>
</gene>
<name>A0A3P8ME97_TSUPA</name>
<dbReference type="OrthoDB" id="6711110at2"/>
<feature type="transmembrane region" description="Helical" evidence="1">
    <location>
        <begin position="65"/>
        <end position="86"/>
    </location>
</feature>
<evidence type="ECO:0000313" key="3">
    <source>
        <dbReference type="EMBL" id="VDR39813.1"/>
    </source>
</evidence>
<evidence type="ECO:0000313" key="4">
    <source>
        <dbReference type="Proteomes" id="UP000271626"/>
    </source>
</evidence>
<evidence type="ECO:0000313" key="5">
    <source>
        <dbReference type="Proteomes" id="UP000676853"/>
    </source>
</evidence>
<dbReference type="Proteomes" id="UP000271626">
    <property type="component" value="Chromosome"/>
</dbReference>
<sequence length="229" mass="25611">MIEILFMIAVVWAIAVGYTYGIKFLRRHHNYLLGLEWIVVATSCTNFMVFAAIKAGHDSPMYTAAAFLDAFSRSFGITLILVLGLLQVTHRYKPSLAVEIGAFALAAVGGFVFLGYQESSFKLAAETFLLAANLLTSCFLAYFSLRLWQIGEQKHAIWAGVATVFASFIAITYDFFPIPEDDMLDRPLFYTLALAAWGLQMFTYYRAYTAFDAYNKRMDAQVTTARTAA</sequence>
<feature type="transmembrane region" description="Helical" evidence="1">
    <location>
        <begin position="32"/>
        <end position="53"/>
    </location>
</feature>
<dbReference type="RefSeq" id="WP_126196871.1">
    <property type="nucleotide sequence ID" value="NZ_CP085954.1"/>
</dbReference>
<dbReference type="Proteomes" id="UP000676853">
    <property type="component" value="Unassembled WGS sequence"/>
</dbReference>
<reference evidence="2 5" key="2">
    <citation type="submission" date="2021-04" db="EMBL/GenBank/DDBJ databases">
        <title>Whole genome sequence analysis of a thiophenic sulfur metabolizing bacteria.</title>
        <authorList>
            <person name="Akhtar N."/>
            <person name="Akram J."/>
            <person name="Aslam A."/>
        </authorList>
    </citation>
    <scope>NUCLEOTIDE SEQUENCE [LARGE SCALE GENOMIC DNA]</scope>
    <source>
        <strain evidence="2 5">3OW</strain>
    </source>
</reference>
<reference evidence="3 4" key="1">
    <citation type="submission" date="2018-12" db="EMBL/GenBank/DDBJ databases">
        <authorList>
            <consortium name="Pathogen Informatics"/>
        </authorList>
    </citation>
    <scope>NUCLEOTIDE SEQUENCE [LARGE SCALE GENOMIC DNA]</scope>
    <source>
        <strain evidence="3 4">NCTC10741</strain>
    </source>
</reference>
<proteinExistence type="predicted"/>
<evidence type="ECO:0000313" key="2">
    <source>
        <dbReference type="EMBL" id="MBS4100390.1"/>
    </source>
</evidence>
<feature type="transmembrane region" description="Helical" evidence="1">
    <location>
        <begin position="6"/>
        <end position="25"/>
    </location>
</feature>
<organism evidence="3 4">
    <name type="scientific">Tsukamurella paurometabola</name>
    <name type="common">Corynebacterium paurometabolum</name>
    <dbReference type="NCBI Taxonomy" id="2061"/>
    <lineage>
        <taxon>Bacteria</taxon>
        <taxon>Bacillati</taxon>
        <taxon>Actinomycetota</taxon>
        <taxon>Actinomycetes</taxon>
        <taxon>Mycobacteriales</taxon>
        <taxon>Tsukamurellaceae</taxon>
        <taxon>Tsukamurella</taxon>
    </lineage>
</organism>
<feature type="transmembrane region" description="Helical" evidence="1">
    <location>
        <begin position="188"/>
        <end position="208"/>
    </location>
</feature>
<keyword evidence="1" id="KW-1133">Transmembrane helix</keyword>
<accession>A0A3P8ME97</accession>
<keyword evidence="1" id="KW-0472">Membrane</keyword>
<keyword evidence="1" id="KW-0812">Transmembrane</keyword>
<dbReference type="AlphaFoldDB" id="A0A3P8ME97"/>
<keyword evidence="5" id="KW-1185">Reference proteome</keyword>
<dbReference type="EMBL" id="LR131273">
    <property type="protein sequence ID" value="VDR39813.1"/>
    <property type="molecule type" value="Genomic_DNA"/>
</dbReference>
<dbReference type="EMBL" id="JAGXOE010000005">
    <property type="protein sequence ID" value="MBS4100390.1"/>
    <property type="molecule type" value="Genomic_DNA"/>
</dbReference>
<evidence type="ECO:0000256" key="1">
    <source>
        <dbReference type="SAM" id="Phobius"/>
    </source>
</evidence>
<feature type="transmembrane region" description="Helical" evidence="1">
    <location>
        <begin position="128"/>
        <end position="145"/>
    </location>
</feature>
<feature type="transmembrane region" description="Helical" evidence="1">
    <location>
        <begin position="98"/>
        <end position="116"/>
    </location>
</feature>
<feature type="transmembrane region" description="Helical" evidence="1">
    <location>
        <begin position="157"/>
        <end position="176"/>
    </location>
</feature>